<evidence type="ECO:0000313" key="3">
    <source>
        <dbReference type="Proteomes" id="UP000319852"/>
    </source>
</evidence>
<dbReference type="InterPro" id="IPR007077">
    <property type="entry name" value="TfoX_C"/>
</dbReference>
<proteinExistence type="predicted"/>
<evidence type="ECO:0000313" key="2">
    <source>
        <dbReference type="EMBL" id="QDS97656.1"/>
    </source>
</evidence>
<feature type="domain" description="TfoX C-terminal" evidence="1">
    <location>
        <begin position="9"/>
        <end position="92"/>
    </location>
</feature>
<dbReference type="PANTHER" id="PTHR36121">
    <property type="entry name" value="PROTEIN SXY"/>
    <property type="match status" value="1"/>
</dbReference>
<name>A0A517MRZ9_9BACT</name>
<gene>
    <name evidence="2" type="ORF">HG15A2_09200</name>
</gene>
<dbReference type="KEGG" id="amob:HG15A2_09200"/>
<evidence type="ECO:0000259" key="1">
    <source>
        <dbReference type="Pfam" id="PF04994"/>
    </source>
</evidence>
<dbReference type="Gene3D" id="1.10.150.20">
    <property type="entry name" value="5' to 3' exonuclease, C-terminal subdomain"/>
    <property type="match status" value="1"/>
</dbReference>
<reference evidence="2 3" key="1">
    <citation type="submission" date="2019-02" db="EMBL/GenBank/DDBJ databases">
        <title>Deep-cultivation of Planctomycetes and their phenomic and genomic characterization uncovers novel biology.</title>
        <authorList>
            <person name="Wiegand S."/>
            <person name="Jogler M."/>
            <person name="Boedeker C."/>
            <person name="Pinto D."/>
            <person name="Vollmers J."/>
            <person name="Rivas-Marin E."/>
            <person name="Kohn T."/>
            <person name="Peeters S.H."/>
            <person name="Heuer A."/>
            <person name="Rast P."/>
            <person name="Oberbeckmann S."/>
            <person name="Bunk B."/>
            <person name="Jeske O."/>
            <person name="Meyerdierks A."/>
            <person name="Storesund J.E."/>
            <person name="Kallscheuer N."/>
            <person name="Luecker S."/>
            <person name="Lage O.M."/>
            <person name="Pohl T."/>
            <person name="Merkel B.J."/>
            <person name="Hornburger P."/>
            <person name="Mueller R.-W."/>
            <person name="Bruemmer F."/>
            <person name="Labrenz M."/>
            <person name="Spormann A.M."/>
            <person name="Op den Camp H."/>
            <person name="Overmann J."/>
            <person name="Amann R."/>
            <person name="Jetten M.S.M."/>
            <person name="Mascher T."/>
            <person name="Medema M.H."/>
            <person name="Devos D.P."/>
            <person name="Kaster A.-K."/>
            <person name="Ovreas L."/>
            <person name="Rohde M."/>
            <person name="Galperin M.Y."/>
            <person name="Jogler C."/>
        </authorList>
    </citation>
    <scope>NUCLEOTIDE SEQUENCE [LARGE SCALE GENOMIC DNA]</scope>
    <source>
        <strain evidence="2 3">HG15A2</strain>
    </source>
</reference>
<accession>A0A517MRZ9</accession>
<sequence length="105" mass="11714">MNRIVADDNRKISEMRNLGPACEGDLNAVGIRTADQLKKLGAEDAFVQMLIGRKKQGRSGKCCNAAYLYALYGAIHDIDWRELPEGKKQHFKTLTAEMRASGQFV</sequence>
<keyword evidence="3" id="KW-1185">Reference proteome</keyword>
<dbReference type="OrthoDB" id="7861542at2"/>
<dbReference type="RefSeq" id="WP_145058210.1">
    <property type="nucleotide sequence ID" value="NZ_CP036263.1"/>
</dbReference>
<dbReference type="Pfam" id="PF04994">
    <property type="entry name" value="TfoX_C"/>
    <property type="match status" value="1"/>
</dbReference>
<dbReference type="AlphaFoldDB" id="A0A517MRZ9"/>
<dbReference type="PANTHER" id="PTHR36121:SF1">
    <property type="entry name" value="PROTEIN SXY"/>
    <property type="match status" value="1"/>
</dbReference>
<dbReference type="Proteomes" id="UP000319852">
    <property type="component" value="Chromosome"/>
</dbReference>
<dbReference type="InterPro" id="IPR047525">
    <property type="entry name" value="TfoX-like"/>
</dbReference>
<protein>
    <recommendedName>
        <fullName evidence="1">TfoX C-terminal domain-containing protein</fullName>
    </recommendedName>
</protein>
<dbReference type="EMBL" id="CP036263">
    <property type="protein sequence ID" value="QDS97656.1"/>
    <property type="molecule type" value="Genomic_DNA"/>
</dbReference>
<organism evidence="2 3">
    <name type="scientific">Adhaeretor mobilis</name>
    <dbReference type="NCBI Taxonomy" id="1930276"/>
    <lineage>
        <taxon>Bacteria</taxon>
        <taxon>Pseudomonadati</taxon>
        <taxon>Planctomycetota</taxon>
        <taxon>Planctomycetia</taxon>
        <taxon>Pirellulales</taxon>
        <taxon>Lacipirellulaceae</taxon>
        <taxon>Adhaeretor</taxon>
    </lineage>
</organism>